<dbReference type="GO" id="GO:1990467">
    <property type="term" value="C:NuA3a histone acetyltransferase complex"/>
    <property type="evidence" value="ECO:0007669"/>
    <property type="project" value="TreeGrafter"/>
</dbReference>
<dbReference type="GO" id="GO:0003712">
    <property type="term" value="F:transcription coregulator activity"/>
    <property type="evidence" value="ECO:0007669"/>
    <property type="project" value="TreeGrafter"/>
</dbReference>
<evidence type="ECO:0000256" key="9">
    <source>
        <dbReference type="ARBA" id="ARBA00022990"/>
    </source>
</evidence>
<evidence type="ECO:0000256" key="6">
    <source>
        <dbReference type="ARBA" id="ARBA00022771"/>
    </source>
</evidence>
<dbReference type="InterPro" id="IPR040706">
    <property type="entry name" value="Zf-MYST"/>
</dbReference>
<evidence type="ECO:0000256" key="12">
    <source>
        <dbReference type="RuleBase" id="RU361211"/>
    </source>
</evidence>
<dbReference type="GO" id="GO:0008270">
    <property type="term" value="F:zinc ion binding"/>
    <property type="evidence" value="ECO:0007669"/>
    <property type="project" value="UniProtKB-KW"/>
</dbReference>
<feature type="compositionally biased region" description="Low complexity" evidence="13">
    <location>
        <begin position="112"/>
        <end position="129"/>
    </location>
</feature>
<dbReference type="Pfam" id="PF17772">
    <property type="entry name" value="zf-MYST"/>
    <property type="match status" value="1"/>
</dbReference>
<dbReference type="GO" id="GO:0031507">
    <property type="term" value="P:heterochromatin formation"/>
    <property type="evidence" value="ECO:0007669"/>
    <property type="project" value="UniProtKB-ARBA"/>
</dbReference>
<feature type="region of interest" description="Disordered" evidence="13">
    <location>
        <begin position="808"/>
        <end position="849"/>
    </location>
</feature>
<evidence type="ECO:0000256" key="8">
    <source>
        <dbReference type="ARBA" id="ARBA00022853"/>
    </source>
</evidence>
<dbReference type="Gene3D" id="3.30.40.10">
    <property type="entry name" value="Zinc/RING finger domain, C3HC4 (zinc finger)"/>
    <property type="match status" value="1"/>
</dbReference>
<organism evidence="15 16">
    <name type="scientific">Saitozyma podzolica</name>
    <dbReference type="NCBI Taxonomy" id="1890683"/>
    <lineage>
        <taxon>Eukaryota</taxon>
        <taxon>Fungi</taxon>
        <taxon>Dikarya</taxon>
        <taxon>Basidiomycota</taxon>
        <taxon>Agaricomycotina</taxon>
        <taxon>Tremellomycetes</taxon>
        <taxon>Tremellales</taxon>
        <taxon>Trimorphomycetaceae</taxon>
        <taxon>Saitozyma</taxon>
    </lineage>
</organism>
<dbReference type="Proteomes" id="UP000279259">
    <property type="component" value="Unassembled WGS sequence"/>
</dbReference>
<keyword evidence="16" id="KW-1185">Reference proteome</keyword>
<comment type="subcellular location">
    <subcellularLocation>
        <location evidence="1 12">Nucleus</location>
    </subcellularLocation>
</comment>
<comment type="similarity">
    <text evidence="2 12">Belongs to the MYST (SAS/MOZ) family.</text>
</comment>
<evidence type="ECO:0000259" key="14">
    <source>
        <dbReference type="PROSITE" id="PS51726"/>
    </source>
</evidence>
<dbReference type="SMART" id="SM00249">
    <property type="entry name" value="PHD"/>
    <property type="match status" value="1"/>
</dbReference>
<feature type="region of interest" description="Disordered" evidence="13">
    <location>
        <begin position="272"/>
        <end position="334"/>
    </location>
</feature>
<evidence type="ECO:0000256" key="13">
    <source>
        <dbReference type="SAM" id="MobiDB-lite"/>
    </source>
</evidence>
<dbReference type="SUPFAM" id="SSF57903">
    <property type="entry name" value="FYVE/PHD zinc finger"/>
    <property type="match status" value="1"/>
</dbReference>
<feature type="compositionally biased region" description="Low complexity" evidence="13">
    <location>
        <begin position="725"/>
        <end position="735"/>
    </location>
</feature>
<dbReference type="InterPro" id="IPR002717">
    <property type="entry name" value="HAT_MYST-type"/>
</dbReference>
<dbReference type="PROSITE" id="PS51726">
    <property type="entry name" value="MYST_HAT"/>
    <property type="match status" value="1"/>
</dbReference>
<feature type="region of interest" description="Disordered" evidence="13">
    <location>
        <begin position="1"/>
        <end position="199"/>
    </location>
</feature>
<dbReference type="GO" id="GO:0004402">
    <property type="term" value="F:histone acetyltransferase activity"/>
    <property type="evidence" value="ECO:0007669"/>
    <property type="project" value="InterPro"/>
</dbReference>
<keyword evidence="5" id="KW-0479">Metal-binding</keyword>
<keyword evidence="10 12" id="KW-0539">Nucleus</keyword>
<dbReference type="Pfam" id="PF01853">
    <property type="entry name" value="MOZ_SAS"/>
    <property type="match status" value="1"/>
</dbReference>
<keyword evidence="8" id="KW-0156">Chromatin regulator</keyword>
<dbReference type="InterPro" id="IPR016181">
    <property type="entry name" value="Acyl_CoA_acyltransferase"/>
</dbReference>
<dbReference type="GO" id="GO:0003682">
    <property type="term" value="F:chromatin binding"/>
    <property type="evidence" value="ECO:0007669"/>
    <property type="project" value="TreeGrafter"/>
</dbReference>
<dbReference type="PANTHER" id="PTHR10615:SF161">
    <property type="entry name" value="HISTONE ACETYLTRANSFERASE KAT7"/>
    <property type="match status" value="1"/>
</dbReference>
<dbReference type="Gene3D" id="1.10.10.10">
    <property type="entry name" value="Winged helix-like DNA-binding domain superfamily/Winged helix DNA-binding domain"/>
    <property type="match status" value="1"/>
</dbReference>
<dbReference type="InterPro" id="IPR017956">
    <property type="entry name" value="AT_hook_DNA-bd_motif"/>
</dbReference>
<keyword evidence="4" id="KW-0808">Transferase</keyword>
<evidence type="ECO:0000256" key="3">
    <source>
        <dbReference type="ARBA" id="ARBA00013184"/>
    </source>
</evidence>
<feature type="region of interest" description="Disordered" evidence="13">
    <location>
        <begin position="371"/>
        <end position="472"/>
    </location>
</feature>
<feature type="compositionally biased region" description="Low complexity" evidence="13">
    <location>
        <begin position="808"/>
        <end position="818"/>
    </location>
</feature>
<dbReference type="GO" id="GO:0005634">
    <property type="term" value="C:nucleus"/>
    <property type="evidence" value="ECO:0007669"/>
    <property type="project" value="UniProtKB-SubCell"/>
</dbReference>
<dbReference type="STRING" id="1890683.A0A427Y3S5"/>
<evidence type="ECO:0000256" key="4">
    <source>
        <dbReference type="ARBA" id="ARBA00022679"/>
    </source>
</evidence>
<evidence type="ECO:0000256" key="2">
    <source>
        <dbReference type="ARBA" id="ARBA00010107"/>
    </source>
</evidence>
<proteinExistence type="inferred from homology"/>
<dbReference type="PANTHER" id="PTHR10615">
    <property type="entry name" value="HISTONE ACETYLTRANSFERASE"/>
    <property type="match status" value="1"/>
</dbReference>
<reference evidence="15 16" key="1">
    <citation type="submission" date="2018-11" db="EMBL/GenBank/DDBJ databases">
        <title>Genome sequence of Saitozyma podzolica DSM 27192.</title>
        <authorList>
            <person name="Aliyu H."/>
            <person name="Gorte O."/>
            <person name="Ochsenreither K."/>
        </authorList>
    </citation>
    <scope>NUCLEOTIDE SEQUENCE [LARGE SCALE GENOMIC DNA]</scope>
    <source>
        <strain evidence="15 16">DSM 27192</strain>
    </source>
</reference>
<comment type="caution">
    <text evidence="15">The sequence shown here is derived from an EMBL/GenBank/DDBJ whole genome shotgun (WGS) entry which is preliminary data.</text>
</comment>
<evidence type="ECO:0000313" key="16">
    <source>
        <dbReference type="Proteomes" id="UP000279259"/>
    </source>
</evidence>
<dbReference type="Gene3D" id="3.40.630.30">
    <property type="match status" value="1"/>
</dbReference>
<dbReference type="SMART" id="SM00384">
    <property type="entry name" value="AT_hook"/>
    <property type="match status" value="3"/>
</dbReference>
<dbReference type="SUPFAM" id="SSF55729">
    <property type="entry name" value="Acyl-CoA N-acyltransferases (Nat)"/>
    <property type="match status" value="1"/>
</dbReference>
<name>A0A427Y3S5_9TREE</name>
<evidence type="ECO:0000256" key="7">
    <source>
        <dbReference type="ARBA" id="ARBA00022833"/>
    </source>
</evidence>
<feature type="region of interest" description="Disordered" evidence="13">
    <location>
        <begin position="873"/>
        <end position="913"/>
    </location>
</feature>
<dbReference type="AlphaFoldDB" id="A0A427Y3S5"/>
<dbReference type="InterPro" id="IPR050603">
    <property type="entry name" value="MYST_HAT"/>
</dbReference>
<dbReference type="GO" id="GO:0003677">
    <property type="term" value="F:DNA binding"/>
    <property type="evidence" value="ECO:0007669"/>
    <property type="project" value="InterPro"/>
</dbReference>
<keyword evidence="7" id="KW-0862">Zinc</keyword>
<dbReference type="InterPro" id="IPR013083">
    <property type="entry name" value="Znf_RING/FYVE/PHD"/>
</dbReference>
<accession>A0A427Y3S5</accession>
<feature type="active site" description="Proton donor/acceptor" evidence="11">
    <location>
        <position position="646"/>
    </location>
</feature>
<sequence length="1070" mass="116740">MRTPSRRSSRPGSVASRTPSRPLTQARGAAASSPLLGKRLEDIPIDPVLLAEEAGEEDDAEGEEDDEEAVPVYSAKTANGHRRTPSQASSFLAKPTAQSSSRLRRSHSIHMSVDPLDSLSPSSSLTPAPSKKRGRPPKTKTPAAGTLLGDGTPLANGKSQGKGKGKAIGNSKGKGKGKGKASAYLTPGHHHHLDTSTPGDVTLVAHPQGYVLRDEQCSFCHGTDDRNKLGRKERMVSCDRGWHGYCLDPPFASPPKGAWHCPLCTSNDPRYRPTSSTAVHPAPGKYTSHPSSGRKGKERAMDPVPGAVDTPTIRRKPGRPPKVPNHSDVFDARPRIKLKARKSTDWAVTPDVEPSPGPVIKVRLRVPSGGRRTVEVENEEDKVPFGGVITGPEADTTKTSITDPDKAAFDKSRKAAEDKLGGPPPPLTLKVRTPTIKPLQTAPRSSPTAVPRGYPPGPSTPGPSNAHHTSSQKIKTIRFGVYDIDTWYSAPYPEEYQHVPDGRLWLCEFCLKYMKSGFVAGRHRMKCKARHPPGDEIYRDGSISVFEVDGRKNKIYCQNLCLLAKMFLDHKTLYYDVEPFLFYVMTEVDDLGARFVGYFSKEKRSPDNNVSCIMTLPVRQRRGWGQLLIDFSYLLSKKEGRVGSPEKPLSGLGAVTYKRYWQLSVFQYLRHARDSPSMDEISAATSMTLTDIYATLVQEDMIRVQESPARDTPSQWRGGKRGRGRPPVSRKPPSSDSEDEVEIPKRYTIIWDREYVEAVLRKHEAKGHLTLNPERLKYHPFLVTRNPPKPPGMLAQATLMPGHTHAALAAHAQHQQHSAHADLKRDDSESTTNREVVATPAGDDISSSKDTADRIIAGEDAETLALVASLSVSPRRHLRKRGSEELTQSARKKLRSSDVPSSPINGTRRSLRGVASVDSNVDGLLGASDLGMGGNTGTPRLRSARDLMSNGVPDLADPPSQVQGAVTDVHDPTITSSINGHAPTAEEAKPASASPVAGLGLPTKRSDLAMYLEEEEGEDEDAEGEDEDAEGEDYVEEVTETVDDPEEDAADADWGEDEDAEGEEDEEYME</sequence>
<evidence type="ECO:0000256" key="10">
    <source>
        <dbReference type="ARBA" id="ARBA00023242"/>
    </source>
</evidence>
<keyword evidence="6" id="KW-0863">Zinc-finger</keyword>
<dbReference type="InterPro" id="IPR036388">
    <property type="entry name" value="WH-like_DNA-bd_sf"/>
</dbReference>
<dbReference type="Gene3D" id="3.30.60.60">
    <property type="entry name" value="N-acetyl transferase-like"/>
    <property type="match status" value="1"/>
</dbReference>
<feature type="region of interest" description="Disordered" evidence="13">
    <location>
        <begin position="925"/>
        <end position="944"/>
    </location>
</feature>
<evidence type="ECO:0000256" key="1">
    <source>
        <dbReference type="ARBA" id="ARBA00004123"/>
    </source>
</evidence>
<evidence type="ECO:0000313" key="15">
    <source>
        <dbReference type="EMBL" id="RSH85733.1"/>
    </source>
</evidence>
<evidence type="ECO:0000256" key="11">
    <source>
        <dbReference type="PIRSR" id="PIRSR602717-51"/>
    </source>
</evidence>
<comment type="catalytic activity">
    <reaction evidence="12">
        <text>L-lysyl-[protein] + acetyl-CoA = N(6)-acetyl-L-lysyl-[protein] + CoA + H(+)</text>
        <dbReference type="Rhea" id="RHEA:45948"/>
        <dbReference type="Rhea" id="RHEA-COMP:9752"/>
        <dbReference type="Rhea" id="RHEA-COMP:10731"/>
        <dbReference type="ChEBI" id="CHEBI:15378"/>
        <dbReference type="ChEBI" id="CHEBI:29969"/>
        <dbReference type="ChEBI" id="CHEBI:57287"/>
        <dbReference type="ChEBI" id="CHEBI:57288"/>
        <dbReference type="ChEBI" id="CHEBI:61930"/>
        <dbReference type="EC" id="2.3.1.48"/>
    </reaction>
</comment>
<evidence type="ECO:0000256" key="5">
    <source>
        <dbReference type="ARBA" id="ARBA00022723"/>
    </source>
</evidence>
<dbReference type="EC" id="2.3.1.48" evidence="3 12"/>
<feature type="compositionally biased region" description="Acidic residues" evidence="13">
    <location>
        <begin position="53"/>
        <end position="69"/>
    </location>
</feature>
<feature type="domain" description="MYST-type HAT" evidence="14">
    <location>
        <begin position="469"/>
        <end position="780"/>
    </location>
</feature>
<dbReference type="FunFam" id="3.40.630.30:FF:000001">
    <property type="entry name" value="Histone acetyltransferase"/>
    <property type="match status" value="1"/>
</dbReference>
<dbReference type="FunFam" id="3.30.60.60:FF:000001">
    <property type="entry name" value="Histone acetyltransferase"/>
    <property type="match status" value="1"/>
</dbReference>
<dbReference type="InterPro" id="IPR001965">
    <property type="entry name" value="Znf_PHD"/>
</dbReference>
<dbReference type="EMBL" id="RSCD01000019">
    <property type="protein sequence ID" value="RSH85733.1"/>
    <property type="molecule type" value="Genomic_DNA"/>
</dbReference>
<feature type="region of interest" description="Disordered" evidence="13">
    <location>
        <begin position="704"/>
        <end position="741"/>
    </location>
</feature>
<protein>
    <recommendedName>
        <fullName evidence="3 12">Histone acetyltransferase</fullName>
        <ecNumber evidence="3 12">2.3.1.48</ecNumber>
    </recommendedName>
</protein>
<feature type="compositionally biased region" description="Acidic residues" evidence="13">
    <location>
        <begin position="1012"/>
        <end position="1070"/>
    </location>
</feature>
<feature type="compositionally biased region" description="Basic and acidic residues" evidence="13">
    <location>
        <begin position="403"/>
        <end position="420"/>
    </location>
</feature>
<dbReference type="OrthoDB" id="787137at2759"/>
<feature type="compositionally biased region" description="Polar residues" evidence="13">
    <location>
        <begin position="898"/>
        <end position="908"/>
    </location>
</feature>
<feature type="compositionally biased region" description="Basic and acidic residues" evidence="13">
    <location>
        <begin position="819"/>
        <end position="828"/>
    </location>
</feature>
<feature type="region of interest" description="Disordered" evidence="13">
    <location>
        <begin position="980"/>
        <end position="1070"/>
    </location>
</feature>
<dbReference type="GO" id="GO:0006357">
    <property type="term" value="P:regulation of transcription by RNA polymerase II"/>
    <property type="evidence" value="ECO:0007669"/>
    <property type="project" value="TreeGrafter"/>
</dbReference>
<gene>
    <name evidence="15" type="ORF">EHS25_003874</name>
</gene>
<dbReference type="InterPro" id="IPR011011">
    <property type="entry name" value="Znf_FYVE_PHD"/>
</dbReference>
<keyword evidence="9" id="KW-0007">Acetylation</keyword>